<gene>
    <name evidence="4" type="ORF">V7S43_001263</name>
</gene>
<feature type="domain" description="PX" evidence="3">
    <location>
        <begin position="322"/>
        <end position="404"/>
    </location>
</feature>
<dbReference type="CDD" id="cd06093">
    <property type="entry name" value="PX_domain"/>
    <property type="match status" value="1"/>
</dbReference>
<feature type="region of interest" description="Disordered" evidence="1">
    <location>
        <begin position="1"/>
        <end position="38"/>
    </location>
</feature>
<dbReference type="Gene3D" id="3.30.1520.10">
    <property type="entry name" value="Phox-like domain"/>
    <property type="match status" value="1"/>
</dbReference>
<dbReference type="InterPro" id="IPR001683">
    <property type="entry name" value="PX_dom"/>
</dbReference>
<comment type="caution">
    <text evidence="4">The sequence shown here is derived from an EMBL/GenBank/DDBJ whole genome shotgun (WGS) entry which is preliminary data.</text>
</comment>
<evidence type="ECO:0000313" key="5">
    <source>
        <dbReference type="Proteomes" id="UP001632037"/>
    </source>
</evidence>
<keyword evidence="2" id="KW-0472">Membrane</keyword>
<sequence length="407" mass="44730">MPDPAPASFPVADANQQKPGQCSSEPRKHSGPAVLEEESKPLAEFQSSCCCDQRTNVQAHLEALNVRLLRAIAKTIETAMQPTKDTMKPRARAVSSDNAKPTIVLNLPGVRLAVLTSAYDSLQHFDVTLSSVASLLLATYVACVLAWNILAFVLGLLAHAAAFAFVTFHTFMGLSMLSMNATTSVQTYSYDRIPELEKKTPTTATPTLPLLCVEDAVIPSKSTRAGSKADGTTASKRKELQAPAARRRVLAHLNRNRLLVNVVPGDMRRRVDMNLGEANIRVGKAFLQAVPGKRKPRDIYVVRIDCGAQSATQEKHMNPVIMWDVTASFQEFKRLEHDLKKELKAKKQSRGVKVPHLSSGAVLFVQPELTNDVLNARRARLQTFIDTVRSDPVLSTMGCLRKFCQAY</sequence>
<feature type="transmembrane region" description="Helical" evidence="2">
    <location>
        <begin position="156"/>
        <end position="177"/>
    </location>
</feature>
<dbReference type="SUPFAM" id="SSF64268">
    <property type="entry name" value="PX domain"/>
    <property type="match status" value="1"/>
</dbReference>
<keyword evidence="2" id="KW-0812">Transmembrane</keyword>
<evidence type="ECO:0000259" key="3">
    <source>
        <dbReference type="Pfam" id="PF00787"/>
    </source>
</evidence>
<accession>A0ABD3G352</accession>
<evidence type="ECO:0000256" key="2">
    <source>
        <dbReference type="SAM" id="Phobius"/>
    </source>
</evidence>
<organism evidence="4 5">
    <name type="scientific">Phytophthora oleae</name>
    <dbReference type="NCBI Taxonomy" id="2107226"/>
    <lineage>
        <taxon>Eukaryota</taxon>
        <taxon>Sar</taxon>
        <taxon>Stramenopiles</taxon>
        <taxon>Oomycota</taxon>
        <taxon>Peronosporomycetes</taxon>
        <taxon>Peronosporales</taxon>
        <taxon>Peronosporaceae</taxon>
        <taxon>Phytophthora</taxon>
    </lineage>
</organism>
<name>A0ABD3G352_9STRA</name>
<protein>
    <recommendedName>
        <fullName evidence="3">PX domain-containing protein</fullName>
    </recommendedName>
</protein>
<feature type="compositionally biased region" description="Polar residues" evidence="1">
    <location>
        <begin position="223"/>
        <end position="234"/>
    </location>
</feature>
<dbReference type="AlphaFoldDB" id="A0ABD3G352"/>
<feature type="compositionally biased region" description="Polar residues" evidence="1">
    <location>
        <begin position="14"/>
        <end position="24"/>
    </location>
</feature>
<evidence type="ECO:0000313" key="4">
    <source>
        <dbReference type="EMBL" id="KAL3673558.1"/>
    </source>
</evidence>
<dbReference type="Pfam" id="PF00787">
    <property type="entry name" value="PX"/>
    <property type="match status" value="1"/>
</dbReference>
<dbReference type="Proteomes" id="UP001632037">
    <property type="component" value="Unassembled WGS sequence"/>
</dbReference>
<reference evidence="4 5" key="1">
    <citation type="submission" date="2024-09" db="EMBL/GenBank/DDBJ databases">
        <title>Genome sequencing and assembly of Phytophthora oleae, isolate VK10A, causative agent of rot of olive drupes.</title>
        <authorList>
            <person name="Conti Taguali S."/>
            <person name="Riolo M."/>
            <person name="La Spada F."/>
            <person name="Cacciola S.O."/>
            <person name="Dionisio G."/>
        </authorList>
    </citation>
    <scope>NUCLEOTIDE SEQUENCE [LARGE SCALE GENOMIC DNA]</scope>
    <source>
        <strain evidence="4 5">VK10A</strain>
    </source>
</reference>
<keyword evidence="2" id="KW-1133">Transmembrane helix</keyword>
<dbReference type="InterPro" id="IPR036871">
    <property type="entry name" value="PX_dom_sf"/>
</dbReference>
<keyword evidence="5" id="KW-1185">Reference proteome</keyword>
<feature type="transmembrane region" description="Helical" evidence="2">
    <location>
        <begin position="127"/>
        <end position="150"/>
    </location>
</feature>
<evidence type="ECO:0000256" key="1">
    <source>
        <dbReference type="SAM" id="MobiDB-lite"/>
    </source>
</evidence>
<dbReference type="EMBL" id="JBIMZQ010000002">
    <property type="protein sequence ID" value="KAL3673558.1"/>
    <property type="molecule type" value="Genomic_DNA"/>
</dbReference>
<feature type="region of interest" description="Disordered" evidence="1">
    <location>
        <begin position="223"/>
        <end position="242"/>
    </location>
</feature>
<proteinExistence type="predicted"/>